<feature type="compositionally biased region" description="Polar residues" evidence="10">
    <location>
        <begin position="1"/>
        <end position="19"/>
    </location>
</feature>
<dbReference type="InterPro" id="IPR036273">
    <property type="entry name" value="CRAL/TRIO_N_dom_sf"/>
</dbReference>
<keyword evidence="8" id="KW-0472">Membrane</keyword>
<dbReference type="CDD" id="cd00170">
    <property type="entry name" value="SEC14"/>
    <property type="match status" value="1"/>
</dbReference>
<dbReference type="GO" id="GO:0016020">
    <property type="term" value="C:membrane"/>
    <property type="evidence" value="ECO:0007669"/>
    <property type="project" value="UniProtKB-SubCell"/>
</dbReference>
<protein>
    <recommendedName>
        <fullName evidence="15">Patellin-6</fullName>
    </recommendedName>
</protein>
<dbReference type="SUPFAM" id="SSF52087">
    <property type="entry name" value="CRAL/TRIO domain"/>
    <property type="match status" value="1"/>
</dbReference>
<name>A0A9Q0KVQ3_9MAGN</name>
<feature type="domain" description="CRAL-TRIO" evidence="11">
    <location>
        <begin position="128"/>
        <end position="302"/>
    </location>
</feature>
<dbReference type="GO" id="GO:1901703">
    <property type="term" value="P:protein localization involved in auxin polar transport"/>
    <property type="evidence" value="ECO:0007669"/>
    <property type="project" value="UniProtKB-ARBA"/>
</dbReference>
<dbReference type="SMART" id="SM01100">
    <property type="entry name" value="CRAL_TRIO_N"/>
    <property type="match status" value="1"/>
</dbReference>
<dbReference type="Pfam" id="PF25099">
    <property type="entry name" value="GOLD_PATL1_C"/>
    <property type="match status" value="1"/>
</dbReference>
<dbReference type="EMBL" id="JAMYWD010000002">
    <property type="protein sequence ID" value="KAJ4977673.1"/>
    <property type="molecule type" value="Genomic_DNA"/>
</dbReference>
<evidence type="ECO:0000313" key="14">
    <source>
        <dbReference type="Proteomes" id="UP001141806"/>
    </source>
</evidence>
<dbReference type="GO" id="GO:0008289">
    <property type="term" value="F:lipid binding"/>
    <property type="evidence" value="ECO:0007669"/>
    <property type="project" value="UniProtKB-KW"/>
</dbReference>
<organism evidence="13 14">
    <name type="scientific">Protea cynaroides</name>
    <dbReference type="NCBI Taxonomy" id="273540"/>
    <lineage>
        <taxon>Eukaryota</taxon>
        <taxon>Viridiplantae</taxon>
        <taxon>Streptophyta</taxon>
        <taxon>Embryophyta</taxon>
        <taxon>Tracheophyta</taxon>
        <taxon>Spermatophyta</taxon>
        <taxon>Magnoliopsida</taxon>
        <taxon>Proteales</taxon>
        <taxon>Proteaceae</taxon>
        <taxon>Protea</taxon>
    </lineage>
</organism>
<gene>
    <name evidence="13" type="ORF">NE237_008453</name>
</gene>
<dbReference type="InterPro" id="IPR036598">
    <property type="entry name" value="GOLD_dom_sf"/>
</dbReference>
<dbReference type="SUPFAM" id="SSF101576">
    <property type="entry name" value="Supernatant protein factor (SPF), C-terminal domain"/>
    <property type="match status" value="1"/>
</dbReference>
<feature type="domain" description="GOLD" evidence="12">
    <location>
        <begin position="278"/>
        <end position="412"/>
    </location>
</feature>
<reference evidence="13" key="1">
    <citation type="journal article" date="2023" name="Plant J.">
        <title>The genome of the king protea, Protea cynaroides.</title>
        <authorList>
            <person name="Chang J."/>
            <person name="Duong T.A."/>
            <person name="Schoeman C."/>
            <person name="Ma X."/>
            <person name="Roodt D."/>
            <person name="Barker N."/>
            <person name="Li Z."/>
            <person name="Van de Peer Y."/>
            <person name="Mizrachi E."/>
        </authorList>
    </citation>
    <scope>NUCLEOTIDE SEQUENCE</scope>
    <source>
        <tissue evidence="13">Young leaves</tissue>
    </source>
</reference>
<keyword evidence="5" id="KW-0963">Cytoplasm</keyword>
<evidence type="ECO:0000256" key="5">
    <source>
        <dbReference type="ARBA" id="ARBA00022490"/>
    </source>
</evidence>
<dbReference type="GO" id="GO:0051301">
    <property type="term" value="P:cell division"/>
    <property type="evidence" value="ECO:0007669"/>
    <property type="project" value="UniProtKB-KW"/>
</dbReference>
<dbReference type="Pfam" id="PF00650">
    <property type="entry name" value="CRAL_TRIO"/>
    <property type="match status" value="1"/>
</dbReference>
<dbReference type="Gene3D" id="3.40.525.10">
    <property type="entry name" value="CRAL-TRIO lipid binding domain"/>
    <property type="match status" value="1"/>
</dbReference>
<comment type="subcellular location">
    <subcellularLocation>
        <location evidence="2">Cytoplasm</location>
    </subcellularLocation>
    <subcellularLocation>
        <location evidence="1">Membrane</location>
        <topology evidence="1">Peripheral membrane protein</topology>
    </subcellularLocation>
</comment>
<keyword evidence="6" id="KW-0132">Cell division</keyword>
<dbReference type="PROSITE" id="PS50866">
    <property type="entry name" value="GOLD"/>
    <property type="match status" value="1"/>
</dbReference>
<dbReference type="PROSITE" id="PS50191">
    <property type="entry name" value="CRAL_TRIO"/>
    <property type="match status" value="1"/>
</dbReference>
<sequence length="419" mass="47789">MEAQSPLSIQQTLQEQPEASPQPFKKNFVASLMEAATLRSPSFKEDTYFVSYLKSSEKKALQELKDKLSVSHASESMWGIPLLGGDDRADVVLLKFLRARDFRVADSFTMLEKCLAWRKEFRAEDIVEEDLGFKELEGVVAYMHAYDRDGHPVCYNAYGVFKDKEMYERIFGDEEKLKRFLRWRVQVLERGINLLHFKPGGVNSLIQVTDLKDMPKRELRVASNQILSLFQDNYPEMVARKIFINVPWYFKMLYSMFSPFLTQRTKSKFVIAKEGNVAETLFKFIRPENVPVQYGGLSRPGDSQNGPPKPASEFIVKGGEKVNLEIEGIESGATITWEIVVGGWDLEYSAEFVPCEEGSYTIAIQKPRKIAATEEPVNCSFTPKEPGKMVLSIDNTSSRKKKVAAYRYFVRKPSCVVVV</sequence>
<dbReference type="InterPro" id="IPR056794">
    <property type="entry name" value="PATL1-6_C_GOLD"/>
</dbReference>
<dbReference type="OrthoDB" id="75724at2759"/>
<evidence type="ECO:0000256" key="9">
    <source>
        <dbReference type="ARBA" id="ARBA00023306"/>
    </source>
</evidence>
<evidence type="ECO:0000256" key="8">
    <source>
        <dbReference type="ARBA" id="ARBA00023136"/>
    </source>
</evidence>
<comment type="caution">
    <text evidence="13">The sequence shown here is derived from an EMBL/GenBank/DDBJ whole genome shotgun (WGS) entry which is preliminary data.</text>
</comment>
<proteinExistence type="inferred from homology"/>
<keyword evidence="4" id="KW-0813">Transport</keyword>
<evidence type="ECO:0000256" key="6">
    <source>
        <dbReference type="ARBA" id="ARBA00022618"/>
    </source>
</evidence>
<dbReference type="InterPro" id="IPR011074">
    <property type="entry name" value="CRAL/TRIO_N_dom"/>
</dbReference>
<dbReference type="GO" id="GO:0071365">
    <property type="term" value="P:cellular response to auxin stimulus"/>
    <property type="evidence" value="ECO:0007669"/>
    <property type="project" value="UniProtKB-ARBA"/>
</dbReference>
<dbReference type="PANTHER" id="PTHR45932:SF4">
    <property type="entry name" value="PATELLIN-6"/>
    <property type="match status" value="1"/>
</dbReference>
<evidence type="ECO:0000256" key="2">
    <source>
        <dbReference type="ARBA" id="ARBA00004496"/>
    </source>
</evidence>
<dbReference type="InterPro" id="IPR009038">
    <property type="entry name" value="GOLD_dom"/>
</dbReference>
<feature type="region of interest" description="Disordered" evidence="10">
    <location>
        <begin position="1"/>
        <end position="22"/>
    </location>
</feature>
<keyword evidence="7" id="KW-0446">Lipid-binding</keyword>
<dbReference type="Proteomes" id="UP001141806">
    <property type="component" value="Unassembled WGS sequence"/>
</dbReference>
<dbReference type="FunFam" id="1.10.8.20:FF:000008">
    <property type="entry name" value="SEC14 cytosolic factor family protein"/>
    <property type="match status" value="1"/>
</dbReference>
<dbReference type="FunFam" id="3.40.525.10:FF:000022">
    <property type="entry name" value="SEC14 cytosolic factor family protein"/>
    <property type="match status" value="1"/>
</dbReference>
<evidence type="ECO:0000256" key="1">
    <source>
        <dbReference type="ARBA" id="ARBA00004170"/>
    </source>
</evidence>
<dbReference type="Gene3D" id="1.10.8.20">
    <property type="entry name" value="N-terminal domain of phosphatidylinositol transfer protein sec14p"/>
    <property type="match status" value="1"/>
</dbReference>
<dbReference type="AlphaFoldDB" id="A0A9Q0KVQ3"/>
<evidence type="ECO:0008006" key="15">
    <source>
        <dbReference type="Google" id="ProtNLM"/>
    </source>
</evidence>
<dbReference type="Pfam" id="PF03765">
    <property type="entry name" value="CRAL_TRIO_N"/>
    <property type="match status" value="1"/>
</dbReference>
<dbReference type="InterPro" id="IPR044834">
    <property type="entry name" value="PATL"/>
</dbReference>
<evidence type="ECO:0000256" key="4">
    <source>
        <dbReference type="ARBA" id="ARBA00022448"/>
    </source>
</evidence>
<dbReference type="Gene3D" id="2.60.120.680">
    <property type="entry name" value="GOLD domain"/>
    <property type="match status" value="1"/>
</dbReference>
<dbReference type="InterPro" id="IPR001251">
    <property type="entry name" value="CRAL-TRIO_dom"/>
</dbReference>
<keyword evidence="9" id="KW-0131">Cell cycle</keyword>
<dbReference type="SUPFAM" id="SSF46938">
    <property type="entry name" value="CRAL/TRIO N-terminal domain"/>
    <property type="match status" value="1"/>
</dbReference>
<evidence type="ECO:0000256" key="10">
    <source>
        <dbReference type="SAM" id="MobiDB-lite"/>
    </source>
</evidence>
<dbReference type="SMART" id="SM00516">
    <property type="entry name" value="SEC14"/>
    <property type="match status" value="1"/>
</dbReference>
<evidence type="ECO:0000259" key="11">
    <source>
        <dbReference type="PROSITE" id="PS50191"/>
    </source>
</evidence>
<accession>A0A9Q0KVQ3</accession>
<dbReference type="GO" id="GO:0005737">
    <property type="term" value="C:cytoplasm"/>
    <property type="evidence" value="ECO:0007669"/>
    <property type="project" value="UniProtKB-SubCell"/>
</dbReference>
<evidence type="ECO:0000259" key="12">
    <source>
        <dbReference type="PROSITE" id="PS50866"/>
    </source>
</evidence>
<comment type="similarity">
    <text evidence="3">Belongs to the patellin family.</text>
</comment>
<keyword evidence="14" id="KW-1185">Reference proteome</keyword>
<evidence type="ECO:0000256" key="3">
    <source>
        <dbReference type="ARBA" id="ARBA00007155"/>
    </source>
</evidence>
<evidence type="ECO:0000256" key="7">
    <source>
        <dbReference type="ARBA" id="ARBA00023121"/>
    </source>
</evidence>
<dbReference type="PANTHER" id="PTHR45932">
    <property type="entry name" value="PATELLIN-1"/>
    <property type="match status" value="1"/>
</dbReference>
<dbReference type="InterPro" id="IPR036865">
    <property type="entry name" value="CRAL-TRIO_dom_sf"/>
</dbReference>
<evidence type="ECO:0000313" key="13">
    <source>
        <dbReference type="EMBL" id="KAJ4977673.1"/>
    </source>
</evidence>